<keyword evidence="7" id="KW-1185">Reference proteome</keyword>
<dbReference type="InterPro" id="IPR013761">
    <property type="entry name" value="SAM/pointed_sf"/>
</dbReference>
<organism evidence="7 8">
    <name type="scientific">Limulus polyphemus</name>
    <name type="common">Atlantic horseshoe crab</name>
    <dbReference type="NCBI Taxonomy" id="6850"/>
    <lineage>
        <taxon>Eukaryota</taxon>
        <taxon>Metazoa</taxon>
        <taxon>Ecdysozoa</taxon>
        <taxon>Arthropoda</taxon>
        <taxon>Chelicerata</taxon>
        <taxon>Merostomata</taxon>
        <taxon>Xiphosura</taxon>
        <taxon>Limulidae</taxon>
        <taxon>Limulus</taxon>
    </lineage>
</organism>
<dbReference type="RefSeq" id="XP_013781589.2">
    <property type="nucleotide sequence ID" value="XM_013926135.2"/>
</dbReference>
<dbReference type="SUPFAM" id="SSF46785">
    <property type="entry name" value="Winged helix' DNA-binding domain"/>
    <property type="match status" value="1"/>
</dbReference>
<dbReference type="InterPro" id="IPR046328">
    <property type="entry name" value="ETS_fam"/>
</dbReference>
<feature type="region of interest" description="Disordered" evidence="4">
    <location>
        <begin position="1"/>
        <end position="27"/>
    </location>
</feature>
<dbReference type="PROSITE" id="PS51433">
    <property type="entry name" value="PNT"/>
    <property type="match status" value="1"/>
</dbReference>
<dbReference type="PROSITE" id="PS00346">
    <property type="entry name" value="ETS_DOMAIN_2"/>
    <property type="match status" value="1"/>
</dbReference>
<dbReference type="PROSITE" id="PS50061">
    <property type="entry name" value="ETS_DOMAIN_3"/>
    <property type="match status" value="1"/>
</dbReference>
<dbReference type="InterPro" id="IPR036390">
    <property type="entry name" value="WH_DNA-bd_sf"/>
</dbReference>
<feature type="compositionally biased region" description="Acidic residues" evidence="4">
    <location>
        <begin position="393"/>
        <end position="403"/>
    </location>
</feature>
<feature type="region of interest" description="Disordered" evidence="4">
    <location>
        <begin position="390"/>
        <end position="415"/>
    </location>
</feature>
<feature type="domain" description="PNT" evidence="6">
    <location>
        <begin position="211"/>
        <end position="295"/>
    </location>
</feature>
<keyword evidence="2 3" id="KW-0238">DNA-binding</keyword>
<protein>
    <submittedName>
        <fullName evidence="8">DNA-binding protein D-ETS-4-like</fullName>
    </submittedName>
</protein>
<name>A0ABM1BGL3_LIMPO</name>
<dbReference type="SMART" id="SM00251">
    <property type="entry name" value="SAM_PNT"/>
    <property type="match status" value="1"/>
</dbReference>
<dbReference type="InterPro" id="IPR036388">
    <property type="entry name" value="WH-like_DNA-bd_sf"/>
</dbReference>
<sequence>MYSICGLSPETRPQLVPSPSHGSGDAGSPLSLEHWYVSDLDAWLRDGEVPSQELAKPNLNIQQQMNNLLDSSLSTYGSSSAEPNVHVRDNSSKLTGSVISYQHSVHVNIPSPVSSFNSVPSESPTLYDTVLPTTNLTKDSNTYGSISYLPIPVQEIKHELPDNYSGSSCNDDLSSSSGFLRNFIKTEEEVTGSYQLSQEKFQQVQYLAMEQVSHDIDQACQVLGISRDPINWSVQDVRAWFRWTLKQYNLPSILLDNFSMNGVSLCSLTEEDFQCRASQDGATLFAQLDIWKIAANMRKNCQSISTSPFRVEDSILDMNALLNNWSSGSVSTVNTSSAHTNQVTTAGKEVQAGPIPASVGPGCGSGTFNNPFVLGTEKLPVLASRKFTNDNFQSDDETSEDGCDVDRSGGSTRSGPHSHIHLWQFLKELLSQPQMYGSCIRWLDRSKSIFKIEDSVRVARFWGRRKNRPAMNYDKLSRSIRQYYKKGIMKKTERSQRLVYQFCPPYGL</sequence>
<evidence type="ECO:0000256" key="2">
    <source>
        <dbReference type="ARBA" id="ARBA00023125"/>
    </source>
</evidence>
<dbReference type="PROSITE" id="PS00345">
    <property type="entry name" value="ETS_DOMAIN_1"/>
    <property type="match status" value="1"/>
</dbReference>
<feature type="domain" description="ETS" evidence="5">
    <location>
        <begin position="420"/>
        <end position="503"/>
    </location>
</feature>
<evidence type="ECO:0000259" key="5">
    <source>
        <dbReference type="PROSITE" id="PS50061"/>
    </source>
</evidence>
<dbReference type="Pfam" id="PF00178">
    <property type="entry name" value="Ets"/>
    <property type="match status" value="1"/>
</dbReference>
<proteinExistence type="inferred from homology"/>
<dbReference type="Gene3D" id="1.10.150.50">
    <property type="entry name" value="Transcription Factor, Ets-1"/>
    <property type="match status" value="1"/>
</dbReference>
<evidence type="ECO:0000256" key="4">
    <source>
        <dbReference type="SAM" id="MobiDB-lite"/>
    </source>
</evidence>
<reference evidence="8" key="1">
    <citation type="submission" date="2025-08" db="UniProtKB">
        <authorList>
            <consortium name="RefSeq"/>
        </authorList>
    </citation>
    <scope>IDENTIFICATION</scope>
    <source>
        <tissue evidence="8">Muscle</tissue>
    </source>
</reference>
<evidence type="ECO:0000256" key="1">
    <source>
        <dbReference type="ARBA" id="ARBA00005562"/>
    </source>
</evidence>
<accession>A0ABM1BGL3</accession>
<evidence type="ECO:0000313" key="8">
    <source>
        <dbReference type="RefSeq" id="XP_013781589.2"/>
    </source>
</evidence>
<dbReference type="Gene3D" id="1.10.10.10">
    <property type="entry name" value="Winged helix-like DNA-binding domain superfamily/Winged helix DNA-binding domain"/>
    <property type="match status" value="1"/>
</dbReference>
<dbReference type="PANTHER" id="PTHR11849:SF182">
    <property type="entry name" value="SAM POINTED DOMAIN-CONTAINING ETS TRANSCRIPTION FACTOR"/>
    <property type="match status" value="1"/>
</dbReference>
<comment type="similarity">
    <text evidence="1 3">Belongs to the ETS family.</text>
</comment>
<dbReference type="PRINTS" id="PR00454">
    <property type="entry name" value="ETSDOMAIN"/>
</dbReference>
<dbReference type="Pfam" id="PF02198">
    <property type="entry name" value="SAM_PNT"/>
    <property type="match status" value="1"/>
</dbReference>
<gene>
    <name evidence="8" type="primary">LOC106465896</name>
</gene>
<dbReference type="SMART" id="SM00413">
    <property type="entry name" value="ETS"/>
    <property type="match status" value="1"/>
</dbReference>
<dbReference type="PANTHER" id="PTHR11849">
    <property type="entry name" value="ETS"/>
    <property type="match status" value="1"/>
</dbReference>
<dbReference type="SUPFAM" id="SSF47769">
    <property type="entry name" value="SAM/Pointed domain"/>
    <property type="match status" value="1"/>
</dbReference>
<evidence type="ECO:0000313" key="7">
    <source>
        <dbReference type="Proteomes" id="UP000694941"/>
    </source>
</evidence>
<evidence type="ECO:0000259" key="6">
    <source>
        <dbReference type="PROSITE" id="PS51433"/>
    </source>
</evidence>
<keyword evidence="3" id="KW-0539">Nucleus</keyword>
<dbReference type="InterPro" id="IPR000418">
    <property type="entry name" value="Ets_dom"/>
</dbReference>
<dbReference type="Proteomes" id="UP000694941">
    <property type="component" value="Unplaced"/>
</dbReference>
<comment type="subcellular location">
    <subcellularLocation>
        <location evidence="3">Nucleus</location>
    </subcellularLocation>
</comment>
<dbReference type="InterPro" id="IPR003118">
    <property type="entry name" value="Pointed_dom"/>
</dbReference>
<dbReference type="GeneID" id="106465896"/>
<evidence type="ECO:0000256" key="3">
    <source>
        <dbReference type="RuleBase" id="RU004019"/>
    </source>
</evidence>